<feature type="region of interest" description="Disordered" evidence="1">
    <location>
        <begin position="669"/>
        <end position="703"/>
    </location>
</feature>
<dbReference type="Pfam" id="PF20162">
    <property type="entry name" value="Etd1"/>
    <property type="match status" value="1"/>
</dbReference>
<feature type="compositionally biased region" description="Polar residues" evidence="1">
    <location>
        <begin position="185"/>
        <end position="206"/>
    </location>
</feature>
<feature type="region of interest" description="Disordered" evidence="1">
    <location>
        <begin position="425"/>
        <end position="465"/>
    </location>
</feature>
<feature type="compositionally biased region" description="Polar residues" evidence="1">
    <location>
        <begin position="145"/>
        <end position="165"/>
    </location>
</feature>
<feature type="region of interest" description="Disordered" evidence="1">
    <location>
        <begin position="145"/>
        <end position="220"/>
    </location>
</feature>
<name>A0AAD6D6H9_9EURO</name>
<dbReference type="GO" id="GO:0005096">
    <property type="term" value="F:GTPase activator activity"/>
    <property type="evidence" value="ECO:0007669"/>
    <property type="project" value="InterPro"/>
</dbReference>
<proteinExistence type="predicted"/>
<dbReference type="InterPro" id="IPR045342">
    <property type="entry name" value="Etd1"/>
</dbReference>
<dbReference type="EMBL" id="JAQIZZ010000001">
    <property type="protein sequence ID" value="KAJ5556885.1"/>
    <property type="molecule type" value="Genomic_DNA"/>
</dbReference>
<evidence type="ECO:0000313" key="2">
    <source>
        <dbReference type="EMBL" id="KAJ5556885.1"/>
    </source>
</evidence>
<comment type="caution">
    <text evidence="2">The sequence shown here is derived from an EMBL/GenBank/DDBJ whole genome shotgun (WGS) entry which is preliminary data.</text>
</comment>
<protein>
    <submittedName>
        <fullName evidence="2">Uncharacterized protein</fullName>
    </submittedName>
</protein>
<sequence>MDHISTLCALSTIGIASTGLALGRVERTKQSVLRRKTLPYDQPLPKLPESTPVDVRPETSRSGRPSPAGAAWTLNENETDSDSLRGNQSQGPDLRRASLSFGAARFRRRGQTLTNPPLRIPENEPAESYSRRPSTGWLRRLSMASFQSESPSTNSPVTPSFNGSASPIFPRPSSQRRSPNKLVKRTSSQHSNVHPLFVNTTVSPTSGLRRPATSYQRSDTMQLQSPLITDFESRFSGGYSVESPAIEQFGVDDQNDWKPYFLPRSEGLSEKLARKLPSANPANVRRITSDQDSLPALVLATTITAKAPTHLDHQSIPTTPVMFRNPFQTEAHAVDQITPLPTPPPEKRAHKHSYSMNDVEPKKILVNTVTASGTPIVERPHGGSLKRVKGRTFSIPRSELSKLEKTIPGSPPAAPQRRNITDPSVFRRPHALSPPALSLSSFGRDSGVGPRSVSQDYTMGLPRNRPLTSDAVALSTWQHSCRPEGNMYSSLRRRPKRHSITASDPSSTVIGSDDTRVFTSSDEYETDMMTDYWDSIRTRGTSGDGVKGLRIETMFDKAGTRLSNEEVITLEDLLPRGSFASRMERDPPLFPGSLLPAAPLHINDVVSLSGDEEETRNMIGAFPGETNDSSHTPLAISLSEDNRTGLPAMLSSSPVEELHVSQKMNIFDWSEQSRTDRDMSDSDARPRTVHGKQNGLDRGSRAACRKVPSAIHLRSQSVPVAREVAPSDSRQTSGKFGTWGLGSKGVSEDWDSDFDFEDDAEEATPSQDTKTTVSEGPSQIMTVPQAILERQASLRGQFGQVQELTLLVEELKRLRHQAGVLDLLGGPSSELWKEAEGIVNLATIDEDEDRRSPPGSPSSLTFSFDDSDDEGLNVSSKHNWQGSPPRTGPLSPPPFKPPRASHDSCSRQESQLYSTPLRQFSKNSPKSKSVLDVLQPSQRPESSALPRLTPPARSQKLPFDTSSLRDLVVRAGVVTRALKEVIRKAEGVDPNPEDVFPSDPPFRRIFDQPSHDDFASFEAELAEMH</sequence>
<accession>A0AAD6D6H9</accession>
<organism evidence="2 3">
    <name type="scientific">Penicillium frequentans</name>
    <dbReference type="NCBI Taxonomy" id="3151616"/>
    <lineage>
        <taxon>Eukaryota</taxon>
        <taxon>Fungi</taxon>
        <taxon>Dikarya</taxon>
        <taxon>Ascomycota</taxon>
        <taxon>Pezizomycotina</taxon>
        <taxon>Eurotiomycetes</taxon>
        <taxon>Eurotiomycetidae</taxon>
        <taxon>Eurotiales</taxon>
        <taxon>Aspergillaceae</taxon>
        <taxon>Penicillium</taxon>
    </lineage>
</organism>
<keyword evidence="3" id="KW-1185">Reference proteome</keyword>
<feature type="compositionally biased region" description="Polar residues" evidence="1">
    <location>
        <begin position="907"/>
        <end position="927"/>
    </location>
</feature>
<dbReference type="GO" id="GO:1902412">
    <property type="term" value="P:regulation of mitotic cytokinesis"/>
    <property type="evidence" value="ECO:0007669"/>
    <property type="project" value="InterPro"/>
</dbReference>
<reference evidence="2 3" key="1">
    <citation type="journal article" date="2023" name="IMA Fungus">
        <title>Comparative genomic study of the Penicillium genus elucidates a diverse pangenome and 15 lateral gene transfer events.</title>
        <authorList>
            <person name="Petersen C."/>
            <person name="Sorensen T."/>
            <person name="Nielsen M.R."/>
            <person name="Sondergaard T.E."/>
            <person name="Sorensen J.L."/>
            <person name="Fitzpatrick D.A."/>
            <person name="Frisvad J.C."/>
            <person name="Nielsen K.L."/>
        </authorList>
    </citation>
    <scope>NUCLEOTIDE SEQUENCE [LARGE SCALE GENOMIC DNA]</scope>
    <source>
        <strain evidence="2 3">IBT 35679</strain>
    </source>
</reference>
<feature type="region of interest" description="Disordered" evidence="1">
    <location>
        <begin position="486"/>
        <end position="514"/>
    </location>
</feature>
<feature type="compositionally biased region" description="Basic and acidic residues" evidence="1">
    <location>
        <begin position="671"/>
        <end position="686"/>
    </location>
</feature>
<evidence type="ECO:0000256" key="1">
    <source>
        <dbReference type="SAM" id="MobiDB-lite"/>
    </source>
</evidence>
<feature type="region of interest" description="Disordered" evidence="1">
    <location>
        <begin position="844"/>
        <end position="958"/>
    </location>
</feature>
<feature type="compositionally biased region" description="Pro residues" evidence="1">
    <location>
        <begin position="886"/>
        <end position="897"/>
    </location>
</feature>
<feature type="region of interest" description="Disordered" evidence="1">
    <location>
        <begin position="758"/>
        <end position="778"/>
    </location>
</feature>
<feature type="compositionally biased region" description="Low complexity" evidence="1">
    <location>
        <begin position="431"/>
        <end position="441"/>
    </location>
</feature>
<evidence type="ECO:0000313" key="3">
    <source>
        <dbReference type="Proteomes" id="UP001220324"/>
    </source>
</evidence>
<feature type="compositionally biased region" description="Polar residues" evidence="1">
    <location>
        <begin position="500"/>
        <end position="510"/>
    </location>
</feature>
<gene>
    <name evidence="2" type="ORF">N7494_000800</name>
</gene>
<dbReference type="AlphaFoldDB" id="A0AAD6D6H9"/>
<feature type="compositionally biased region" description="Polar residues" evidence="1">
    <location>
        <begin position="764"/>
        <end position="778"/>
    </location>
</feature>
<feature type="region of interest" description="Disordered" evidence="1">
    <location>
        <begin position="718"/>
        <end position="744"/>
    </location>
</feature>
<feature type="region of interest" description="Disordered" evidence="1">
    <location>
        <begin position="401"/>
        <end position="420"/>
    </location>
</feature>
<dbReference type="Proteomes" id="UP001220324">
    <property type="component" value="Unassembled WGS sequence"/>
</dbReference>
<feature type="region of interest" description="Disordered" evidence="1">
    <location>
        <begin position="36"/>
        <end position="133"/>
    </location>
</feature>